<accession>A0A6V7P5A2</accession>
<gene>
    <name evidence="1" type="ORF">CB5_LOCUS9035</name>
</gene>
<dbReference type="EMBL" id="LR862145">
    <property type="protein sequence ID" value="CAD1825824.1"/>
    <property type="molecule type" value="Genomic_DNA"/>
</dbReference>
<evidence type="ECO:0000313" key="1">
    <source>
        <dbReference type="EMBL" id="CAD1825824.1"/>
    </source>
</evidence>
<reference evidence="1" key="1">
    <citation type="submission" date="2020-07" db="EMBL/GenBank/DDBJ databases">
        <authorList>
            <person name="Lin J."/>
        </authorList>
    </citation>
    <scope>NUCLEOTIDE SEQUENCE</scope>
</reference>
<name>A0A6V7P5A2_ANACO</name>
<proteinExistence type="predicted"/>
<organism evidence="1">
    <name type="scientific">Ananas comosus var. bracteatus</name>
    <name type="common">red pineapple</name>
    <dbReference type="NCBI Taxonomy" id="296719"/>
    <lineage>
        <taxon>Eukaryota</taxon>
        <taxon>Viridiplantae</taxon>
        <taxon>Streptophyta</taxon>
        <taxon>Embryophyta</taxon>
        <taxon>Tracheophyta</taxon>
        <taxon>Spermatophyta</taxon>
        <taxon>Magnoliopsida</taxon>
        <taxon>Liliopsida</taxon>
        <taxon>Poales</taxon>
        <taxon>Bromeliaceae</taxon>
        <taxon>Bromelioideae</taxon>
        <taxon>Ananas</taxon>
    </lineage>
</organism>
<dbReference type="AlphaFoldDB" id="A0A6V7P5A2"/>
<protein>
    <submittedName>
        <fullName evidence="1">Uncharacterized protein</fullName>
    </submittedName>
</protein>
<sequence>MSYGPTGESGPLTKCPPLLYIPNQASTLLAPRGYKGANRGHDDRGLKMEDYACLPLCSFAHTCEGRSPQAGTPEIANATQARPCGIGRQNRMPWGRLIPTVGMLTTTGPLGTAQAGLRLYALYVVGIWRVWIWTRQASAGSRGVTPVLSHSSSPSPAMAEIWRHLVSTAPYPLPYAGGRTSPGSSCKPWAFVALLRYASPPFLMCRGKKMPLTKFLFPFLYFTAFAHSSLSSPPLPWLPRLSSVHIGIHHGYLLYSLPPSPPPPLHCIMV</sequence>